<organism evidence="12 13">
    <name type="scientific">Ficus carica</name>
    <name type="common">Common fig</name>
    <dbReference type="NCBI Taxonomy" id="3494"/>
    <lineage>
        <taxon>Eukaryota</taxon>
        <taxon>Viridiplantae</taxon>
        <taxon>Streptophyta</taxon>
        <taxon>Embryophyta</taxon>
        <taxon>Tracheophyta</taxon>
        <taxon>Spermatophyta</taxon>
        <taxon>Magnoliopsida</taxon>
        <taxon>eudicotyledons</taxon>
        <taxon>Gunneridae</taxon>
        <taxon>Pentapetalae</taxon>
        <taxon>rosids</taxon>
        <taxon>fabids</taxon>
        <taxon>Rosales</taxon>
        <taxon>Moraceae</taxon>
        <taxon>Ficeae</taxon>
        <taxon>Ficus</taxon>
    </lineage>
</organism>
<evidence type="ECO:0000313" key="12">
    <source>
        <dbReference type="EMBL" id="GMN55371.1"/>
    </source>
</evidence>
<dbReference type="GO" id="GO:0007018">
    <property type="term" value="P:microtubule-based movement"/>
    <property type="evidence" value="ECO:0007669"/>
    <property type="project" value="InterPro"/>
</dbReference>
<gene>
    <name evidence="12" type="ORF">TIFTF001_024488</name>
</gene>
<dbReference type="PROSITE" id="PS50021">
    <property type="entry name" value="CH"/>
    <property type="match status" value="1"/>
</dbReference>
<dbReference type="PROSITE" id="PS50067">
    <property type="entry name" value="KINESIN_MOTOR_2"/>
    <property type="match status" value="1"/>
</dbReference>
<dbReference type="SUPFAM" id="SSF47576">
    <property type="entry name" value="Calponin-homology domain, CH-domain"/>
    <property type="match status" value="1"/>
</dbReference>
<dbReference type="InterPro" id="IPR027417">
    <property type="entry name" value="P-loop_NTPase"/>
</dbReference>
<dbReference type="InterPro" id="IPR001715">
    <property type="entry name" value="CH_dom"/>
</dbReference>
<feature type="coiled-coil region" evidence="8">
    <location>
        <begin position="718"/>
        <end position="752"/>
    </location>
</feature>
<dbReference type="Pfam" id="PF00307">
    <property type="entry name" value="CH"/>
    <property type="match status" value="1"/>
</dbReference>
<protein>
    <submittedName>
        <fullName evidence="12">Uncharacterized protein</fullName>
    </submittedName>
</protein>
<dbReference type="GO" id="GO:0008017">
    <property type="term" value="F:microtubule binding"/>
    <property type="evidence" value="ECO:0007669"/>
    <property type="project" value="InterPro"/>
</dbReference>
<evidence type="ECO:0000256" key="9">
    <source>
        <dbReference type="SAM" id="MobiDB-lite"/>
    </source>
</evidence>
<keyword evidence="3 7" id="KW-0547">Nucleotide-binding</keyword>
<feature type="domain" description="Calponin-homology (CH)" evidence="10">
    <location>
        <begin position="23"/>
        <end position="159"/>
    </location>
</feature>
<dbReference type="SMART" id="SM00129">
    <property type="entry name" value="KISc"/>
    <property type="match status" value="1"/>
</dbReference>
<dbReference type="PANTHER" id="PTHR47972:SF4">
    <property type="entry name" value="KINESIN-LIKE PROTEIN KIN-14L"/>
    <property type="match status" value="1"/>
</dbReference>
<dbReference type="Gene3D" id="1.10.418.10">
    <property type="entry name" value="Calponin-like domain"/>
    <property type="match status" value="1"/>
</dbReference>
<dbReference type="CDD" id="cd21203">
    <property type="entry name" value="CH_AtKIN14-like"/>
    <property type="match status" value="1"/>
</dbReference>
<evidence type="ECO:0000256" key="6">
    <source>
        <dbReference type="ARBA" id="ARBA00023175"/>
    </source>
</evidence>
<dbReference type="InterPro" id="IPR027640">
    <property type="entry name" value="Kinesin-like_fam"/>
</dbReference>
<evidence type="ECO:0000259" key="11">
    <source>
        <dbReference type="PROSITE" id="PS50067"/>
    </source>
</evidence>
<evidence type="ECO:0000313" key="13">
    <source>
        <dbReference type="Proteomes" id="UP001187192"/>
    </source>
</evidence>
<accession>A0AA88B0R1</accession>
<name>A0AA88B0R1_FICCA</name>
<keyword evidence="6 7" id="KW-0505">Motor protein</keyword>
<dbReference type="Pfam" id="PF00225">
    <property type="entry name" value="Kinesin"/>
    <property type="match status" value="1"/>
</dbReference>
<feature type="coiled-coil region" evidence="8">
    <location>
        <begin position="333"/>
        <end position="360"/>
    </location>
</feature>
<feature type="binding site" evidence="7">
    <location>
        <begin position="484"/>
        <end position="491"/>
    </location>
    <ligand>
        <name>ATP</name>
        <dbReference type="ChEBI" id="CHEBI:30616"/>
    </ligand>
</feature>
<feature type="region of interest" description="Disordered" evidence="9">
    <location>
        <begin position="966"/>
        <end position="1033"/>
    </location>
</feature>
<dbReference type="GO" id="GO:0005874">
    <property type="term" value="C:microtubule"/>
    <property type="evidence" value="ECO:0007669"/>
    <property type="project" value="UniProtKB-KW"/>
</dbReference>
<dbReference type="EMBL" id="BTGU01000057">
    <property type="protein sequence ID" value="GMN55371.1"/>
    <property type="molecule type" value="Genomic_DNA"/>
</dbReference>
<keyword evidence="5 8" id="KW-0175">Coiled coil</keyword>
<evidence type="ECO:0000256" key="2">
    <source>
        <dbReference type="ARBA" id="ARBA00022701"/>
    </source>
</evidence>
<feature type="domain" description="Kinesin motor" evidence="11">
    <location>
        <begin position="402"/>
        <end position="711"/>
    </location>
</feature>
<dbReference type="FunFam" id="1.10.418.10:FF:000073">
    <property type="entry name" value="Kinesin-like protein KIN-14L"/>
    <property type="match status" value="1"/>
</dbReference>
<dbReference type="GO" id="GO:0003777">
    <property type="term" value="F:microtubule motor activity"/>
    <property type="evidence" value="ECO:0007669"/>
    <property type="project" value="InterPro"/>
</dbReference>
<evidence type="ECO:0000256" key="5">
    <source>
        <dbReference type="ARBA" id="ARBA00023054"/>
    </source>
</evidence>
<dbReference type="Proteomes" id="UP001187192">
    <property type="component" value="Unassembled WGS sequence"/>
</dbReference>
<evidence type="ECO:0000256" key="4">
    <source>
        <dbReference type="ARBA" id="ARBA00022840"/>
    </source>
</evidence>
<feature type="region of interest" description="Disordered" evidence="9">
    <location>
        <begin position="785"/>
        <end position="823"/>
    </location>
</feature>
<feature type="compositionally biased region" description="Polar residues" evidence="9">
    <location>
        <begin position="966"/>
        <end position="988"/>
    </location>
</feature>
<dbReference type="PRINTS" id="PR00380">
    <property type="entry name" value="KINESINHEAVY"/>
</dbReference>
<keyword evidence="4 7" id="KW-0067">ATP-binding</keyword>
<sequence length="1033" mass="115180">MEVSTIAGTHDFTMASRKAEEAAWRRFQAAEWLESQVGSLGISKQPSEREFISCLRSGLVLCNAINKIHPGAVPKASIMGNEFCYLSVVESQLPMQSFNREMQPLPAYQYFENVRNFLVAVEELKLPAFEASDLERDTLEAGSAARVVDCILGLKSYHEWKQMSGRNGFHKFVKSPLVMHSANRMHSRASTAISSDSCRRLDLSATCERQPSFEGDNKKLEDTLVESIVKLLVESMIGTKENFDENVLASFRKGALDPVRLFSEIISGSLGEQLQKKFPELGSMLKDLLRGRSISPAYSKSEPLEDLSVLENTQGCKACLRNGNCKCHRAKLFQMQEKELMDLKALLVRTKDEFEDLQSQFQRDLKHLGTEVQELSTAALRYHNVVKENRALYNMVQDLRGNIRVYCRIRPSFNAEAKGVIDFVGDDGSLVLLDPSKPGKDGRRVFNFNRVFGPTSTQDEIFMDTQPLIRSVMDGYNVCIFAYGQTGSGKTYTMSGPSGGSTTDMGINYLALNDLFQISSQRKDIINFFTFFPLTKHKLEIRSCTGDNGLSLPDATMRSVKSTTDVLNLIKLGEVNRFVSSTAMNNRSSRSHSVLTVHVHGKDSSGDNLHSCLHLVDLAGSERVDKSEVTGDRLKEAQCINKSLSCLGDVIMALAQKNSHIPYRNSKLTLLLQDSLGGHAKTLMFAHVSPEVDSFGETISTLKFAQRASTVELGAARSNKESSEVVQLKQQVDNLKKALANKEAQSVQINKTCEKPRAMMERTPPRPRRLSIENCGTVKNEKEMNLDDRKGSKTPSVPNRSRRSSLEGPRSFKKDNLEINVPNDNMCRPKAMLAQKYIQPQDAEAVTKSFGNFSSGTQIPSLHLPKDPRSPTSATNQKRAKMDSRTQIPSFQLPKTPEPEIRFKNEVQILMQNELTFSTDYHTPNVTTSSTNGKGSHIRRSLRTIGKMINGSEKRNQQNLMEAQVTTNAKTLRRQSLTGVQSSGNRRSSLGGKPTDNNAKDTRNAKTPPPVRQSTKLTKKTDTTPTNCFEEFN</sequence>
<dbReference type="GO" id="GO:0005524">
    <property type="term" value="F:ATP binding"/>
    <property type="evidence" value="ECO:0007669"/>
    <property type="project" value="UniProtKB-UniRule"/>
</dbReference>
<comment type="caution">
    <text evidence="12">The sequence shown here is derived from an EMBL/GenBank/DDBJ whole genome shotgun (WGS) entry which is preliminary data.</text>
</comment>
<evidence type="ECO:0000256" key="3">
    <source>
        <dbReference type="ARBA" id="ARBA00022741"/>
    </source>
</evidence>
<dbReference type="Gene3D" id="3.40.850.10">
    <property type="entry name" value="Kinesin motor domain"/>
    <property type="match status" value="1"/>
</dbReference>
<dbReference type="InterPro" id="IPR036872">
    <property type="entry name" value="CH_dom_sf"/>
</dbReference>
<dbReference type="AlphaFoldDB" id="A0AA88B0R1"/>
<dbReference type="PANTHER" id="PTHR47972">
    <property type="entry name" value="KINESIN-LIKE PROTEIN KLP-3"/>
    <property type="match status" value="1"/>
</dbReference>
<dbReference type="FunFam" id="3.40.850.10:FF:000044">
    <property type="entry name" value="p-loop containing nucleoside triphosphate hydrolases superfamily protein"/>
    <property type="match status" value="1"/>
</dbReference>
<proteinExistence type="inferred from homology"/>
<evidence type="ECO:0000259" key="10">
    <source>
        <dbReference type="PROSITE" id="PS50021"/>
    </source>
</evidence>
<feature type="compositionally biased region" description="Polar residues" evidence="9">
    <location>
        <begin position="851"/>
        <end position="860"/>
    </location>
</feature>
<reference evidence="12" key="1">
    <citation type="submission" date="2023-07" db="EMBL/GenBank/DDBJ databases">
        <title>draft genome sequence of fig (Ficus carica).</title>
        <authorList>
            <person name="Takahashi T."/>
            <person name="Nishimura K."/>
        </authorList>
    </citation>
    <scope>NUCLEOTIDE SEQUENCE</scope>
</reference>
<evidence type="ECO:0000256" key="7">
    <source>
        <dbReference type="PROSITE-ProRule" id="PRU00283"/>
    </source>
</evidence>
<dbReference type="SUPFAM" id="SSF52540">
    <property type="entry name" value="P-loop containing nucleoside triphosphate hydrolases"/>
    <property type="match status" value="1"/>
</dbReference>
<comment type="similarity">
    <text evidence="1">Belongs to the TRAFAC class myosin-kinesin ATPase superfamily. Kinesin family. KIN-14 subfamily.</text>
</comment>
<keyword evidence="13" id="KW-1185">Reference proteome</keyword>
<feature type="region of interest" description="Disordered" evidence="9">
    <location>
        <begin position="851"/>
        <end position="896"/>
    </location>
</feature>
<evidence type="ECO:0000256" key="1">
    <source>
        <dbReference type="ARBA" id="ARBA00010899"/>
    </source>
</evidence>
<evidence type="ECO:0000256" key="8">
    <source>
        <dbReference type="SAM" id="Coils"/>
    </source>
</evidence>
<keyword evidence="2" id="KW-0493">Microtubule</keyword>
<dbReference type="InterPro" id="IPR036961">
    <property type="entry name" value="Kinesin_motor_dom_sf"/>
</dbReference>
<dbReference type="InterPro" id="IPR001752">
    <property type="entry name" value="Kinesin_motor_dom"/>
</dbReference>